<keyword evidence="2" id="KW-0812">Transmembrane</keyword>
<dbReference type="InParanoid" id="G8ZM11"/>
<dbReference type="FunCoup" id="G8ZM11">
    <property type="interactions" value="18"/>
</dbReference>
<organism evidence="3 4">
    <name type="scientific">Torulaspora delbrueckii</name>
    <name type="common">Yeast</name>
    <name type="synonym">Candida colliculosa</name>
    <dbReference type="NCBI Taxonomy" id="4950"/>
    <lineage>
        <taxon>Eukaryota</taxon>
        <taxon>Fungi</taxon>
        <taxon>Dikarya</taxon>
        <taxon>Ascomycota</taxon>
        <taxon>Saccharomycotina</taxon>
        <taxon>Saccharomycetes</taxon>
        <taxon>Saccharomycetales</taxon>
        <taxon>Saccharomycetaceae</taxon>
        <taxon>Torulaspora</taxon>
    </lineage>
</organism>
<sequence length="110" mass="11954">MSANPFQNLGKNIIYVSIGAVASVLVVKGVVKARREAKYSSTGMASSDSSKQSAAYYDNLAHVKPGFPLPNSEQGEDERQRKSEFEGPGMSVLSRRSGDRLGLFNWGKDK</sequence>
<evidence type="ECO:0000313" key="3">
    <source>
        <dbReference type="EMBL" id="CCE89655.1"/>
    </source>
</evidence>
<keyword evidence="2" id="KW-0472">Membrane</keyword>
<dbReference type="OrthoDB" id="3999982at2759"/>
<feature type="transmembrane region" description="Helical" evidence="2">
    <location>
        <begin position="12"/>
        <end position="31"/>
    </location>
</feature>
<evidence type="ECO:0000313" key="4">
    <source>
        <dbReference type="Proteomes" id="UP000005627"/>
    </source>
</evidence>
<gene>
    <name evidence="3" type="primary">TDEL0A03230</name>
    <name evidence="3" type="ORF">TDEL_0A03230</name>
</gene>
<name>G8ZM11_TORDE</name>
<dbReference type="EMBL" id="HE616742">
    <property type="protein sequence ID" value="CCE89655.1"/>
    <property type="molecule type" value="Genomic_DNA"/>
</dbReference>
<evidence type="ECO:0000256" key="1">
    <source>
        <dbReference type="SAM" id="MobiDB-lite"/>
    </source>
</evidence>
<dbReference type="AlphaFoldDB" id="G8ZM11"/>
<dbReference type="GO" id="GO:0005743">
    <property type="term" value="C:mitochondrial inner membrane"/>
    <property type="evidence" value="ECO:0007669"/>
    <property type="project" value="EnsemblFungi"/>
</dbReference>
<accession>G8ZM11</accession>
<proteinExistence type="predicted"/>
<dbReference type="GO" id="GO:0034551">
    <property type="term" value="P:mitochondrial respiratory chain complex III assembly"/>
    <property type="evidence" value="ECO:0007669"/>
    <property type="project" value="EnsemblFungi"/>
</dbReference>
<dbReference type="Proteomes" id="UP000005627">
    <property type="component" value="Chromosome 1"/>
</dbReference>
<evidence type="ECO:0000256" key="2">
    <source>
        <dbReference type="SAM" id="Phobius"/>
    </source>
</evidence>
<dbReference type="GO" id="GO:0097250">
    <property type="term" value="P:mitochondrial respirasome assembly"/>
    <property type="evidence" value="ECO:0007669"/>
    <property type="project" value="EnsemblFungi"/>
</dbReference>
<dbReference type="eggNOG" id="ENOG502S9CE">
    <property type="taxonomic scope" value="Eukaryota"/>
</dbReference>
<keyword evidence="2" id="KW-1133">Transmembrane helix</keyword>
<dbReference type="RefSeq" id="XP_003678866.1">
    <property type="nucleotide sequence ID" value="XM_003678818.1"/>
</dbReference>
<dbReference type="KEGG" id="tdl:TDEL_0A03230"/>
<keyword evidence="4" id="KW-1185">Reference proteome</keyword>
<feature type="region of interest" description="Disordered" evidence="1">
    <location>
        <begin position="66"/>
        <end position="96"/>
    </location>
</feature>
<protein>
    <submittedName>
        <fullName evidence="3">Uncharacterized protein</fullName>
    </submittedName>
</protein>
<dbReference type="GO" id="GO:0033617">
    <property type="term" value="P:mitochondrial respiratory chain complex IV assembly"/>
    <property type="evidence" value="ECO:0007669"/>
    <property type="project" value="EnsemblFungi"/>
</dbReference>
<dbReference type="GeneID" id="11502579"/>
<reference evidence="3 4" key="1">
    <citation type="journal article" date="2011" name="Proc. Natl. Acad. Sci. U.S.A.">
        <title>Evolutionary erosion of yeast sex chromosomes by mating-type switching accidents.</title>
        <authorList>
            <person name="Gordon J.L."/>
            <person name="Armisen D."/>
            <person name="Proux-Wera E."/>
            <person name="Oheigeartaigh S.S."/>
            <person name="Byrne K.P."/>
            <person name="Wolfe K.H."/>
        </authorList>
    </citation>
    <scope>NUCLEOTIDE SEQUENCE [LARGE SCALE GENOMIC DNA]</scope>
    <source>
        <strain evidence="4">ATCC 10662 / CBS 1146 / NBRC 0425 / NCYC 2629 / NRRL Y-866</strain>
    </source>
</reference>
<dbReference type="HOGENOM" id="CLU_164897_1_0_1"/>